<dbReference type="InterPro" id="IPR001647">
    <property type="entry name" value="HTH_TetR"/>
</dbReference>
<keyword evidence="1" id="KW-0805">Transcription regulation</keyword>
<dbReference type="PANTHER" id="PTHR47506">
    <property type="entry name" value="TRANSCRIPTIONAL REGULATORY PROTEIN"/>
    <property type="match status" value="1"/>
</dbReference>
<feature type="domain" description="HTH tetR-type" evidence="5">
    <location>
        <begin position="3"/>
        <end position="63"/>
    </location>
</feature>
<evidence type="ECO:0000259" key="5">
    <source>
        <dbReference type="PROSITE" id="PS50977"/>
    </source>
</evidence>
<accession>A0A9W4AZP8</accession>
<dbReference type="GO" id="GO:0003677">
    <property type="term" value="F:DNA binding"/>
    <property type="evidence" value="ECO:0007669"/>
    <property type="project" value="UniProtKB-UniRule"/>
</dbReference>
<protein>
    <submittedName>
        <fullName evidence="6">Transcriptional regulator, TetR family protein</fullName>
    </submittedName>
</protein>
<name>A0A9W4AZP8_9MYCO</name>
<sequence>MARSTRESILTAAAELMRHRGYAAVGMKDIAQASGAPIGSLYHHFRGGKVQIAREALINAGAAYGLLIPTLIDEYNDLGQAFEGVFAQAAQDMAATGFANMCPVASVAAEVADTVEELRETSAAVFRGWIDGGAAYFAARGLAPQLAREVTLALIGALEGAFVLARTMRDTAPLLAAGATLGPQYRGIALAEPAQRLPLEDRANSSS</sequence>
<evidence type="ECO:0000256" key="2">
    <source>
        <dbReference type="ARBA" id="ARBA00023125"/>
    </source>
</evidence>
<feature type="DNA-binding region" description="H-T-H motif" evidence="4">
    <location>
        <begin position="26"/>
        <end position="45"/>
    </location>
</feature>
<proteinExistence type="predicted"/>
<dbReference type="PANTHER" id="PTHR47506:SF3">
    <property type="entry name" value="HTH-TYPE TRANSCRIPTIONAL REGULATOR LMRA"/>
    <property type="match status" value="1"/>
</dbReference>
<dbReference type="Proteomes" id="UP000465785">
    <property type="component" value="Chromosome"/>
</dbReference>
<evidence type="ECO:0000256" key="1">
    <source>
        <dbReference type="ARBA" id="ARBA00023015"/>
    </source>
</evidence>
<organism evidence="6 7">
    <name type="scientific">Mycobacterium gallinarum</name>
    <dbReference type="NCBI Taxonomy" id="39689"/>
    <lineage>
        <taxon>Bacteria</taxon>
        <taxon>Bacillati</taxon>
        <taxon>Actinomycetota</taxon>
        <taxon>Actinomycetes</taxon>
        <taxon>Mycobacteriales</taxon>
        <taxon>Mycobacteriaceae</taxon>
        <taxon>Mycobacterium</taxon>
    </lineage>
</organism>
<keyword evidence="7" id="KW-1185">Reference proteome</keyword>
<evidence type="ECO:0000256" key="4">
    <source>
        <dbReference type="PROSITE-ProRule" id="PRU00335"/>
    </source>
</evidence>
<keyword evidence="3" id="KW-0804">Transcription</keyword>
<dbReference type="KEGG" id="mgau:MGALJ_10400"/>
<evidence type="ECO:0000313" key="7">
    <source>
        <dbReference type="Proteomes" id="UP000465785"/>
    </source>
</evidence>
<dbReference type="AlphaFoldDB" id="A0A9W4AZP8"/>
<dbReference type="Pfam" id="PF00440">
    <property type="entry name" value="TetR_N"/>
    <property type="match status" value="1"/>
</dbReference>
<dbReference type="SUPFAM" id="SSF46689">
    <property type="entry name" value="Homeodomain-like"/>
    <property type="match status" value="1"/>
</dbReference>
<reference evidence="6 7" key="1">
    <citation type="journal article" date="2019" name="Emerg. Microbes Infect.">
        <title>Comprehensive subspecies identification of 175 nontuberculous mycobacteria species based on 7547 genomic profiles.</title>
        <authorList>
            <person name="Matsumoto Y."/>
            <person name="Kinjo T."/>
            <person name="Motooka D."/>
            <person name="Nabeya D."/>
            <person name="Jung N."/>
            <person name="Uechi K."/>
            <person name="Horii T."/>
            <person name="Iida T."/>
            <person name="Fujita J."/>
            <person name="Nakamura S."/>
        </authorList>
    </citation>
    <scope>NUCLEOTIDE SEQUENCE [LARGE SCALE GENOMIC DNA]</scope>
    <source>
        <strain evidence="6 7">JCM 6399</strain>
    </source>
</reference>
<evidence type="ECO:0000313" key="6">
    <source>
        <dbReference type="EMBL" id="BBY91371.1"/>
    </source>
</evidence>
<evidence type="ECO:0000256" key="3">
    <source>
        <dbReference type="ARBA" id="ARBA00023163"/>
    </source>
</evidence>
<dbReference type="SUPFAM" id="SSF48498">
    <property type="entry name" value="Tetracyclin repressor-like, C-terminal domain"/>
    <property type="match status" value="1"/>
</dbReference>
<gene>
    <name evidence="6" type="ORF">MGALJ_10400</name>
</gene>
<keyword evidence="2 4" id="KW-0238">DNA-binding</keyword>
<dbReference type="RefSeq" id="WP_163726983.1">
    <property type="nucleotide sequence ID" value="NZ_AP022601.1"/>
</dbReference>
<dbReference type="Pfam" id="PF21993">
    <property type="entry name" value="TetR_C_13_2"/>
    <property type="match status" value="1"/>
</dbReference>
<dbReference type="Gene3D" id="1.10.357.10">
    <property type="entry name" value="Tetracycline Repressor, domain 2"/>
    <property type="match status" value="1"/>
</dbReference>
<dbReference type="PRINTS" id="PR00455">
    <property type="entry name" value="HTHTETR"/>
</dbReference>
<dbReference type="InterPro" id="IPR036271">
    <property type="entry name" value="Tet_transcr_reg_TetR-rel_C_sf"/>
</dbReference>
<dbReference type="InterPro" id="IPR054156">
    <property type="entry name" value="YxaF_TetR_C"/>
</dbReference>
<dbReference type="InterPro" id="IPR009057">
    <property type="entry name" value="Homeodomain-like_sf"/>
</dbReference>
<dbReference type="PROSITE" id="PS50977">
    <property type="entry name" value="HTH_TETR_2"/>
    <property type="match status" value="1"/>
</dbReference>
<dbReference type="EMBL" id="AP022601">
    <property type="protein sequence ID" value="BBY91371.1"/>
    <property type="molecule type" value="Genomic_DNA"/>
</dbReference>